<dbReference type="PIRSF" id="PIRSF038800">
    <property type="entry name" value="KYNU"/>
    <property type="match status" value="1"/>
</dbReference>
<reference evidence="7 8" key="1">
    <citation type="journal article" date="2021" name="Int. J. Syst. Evol. Microbiol.">
        <title>Reticulibacter mediterranei gen. nov., sp. nov., within the new family Reticulibacteraceae fam. nov., and Ktedonospora formicarum gen. nov., sp. nov., Ktedonobacter robiniae sp. nov., Dictyobacter formicarum sp. nov. and Dictyobacter arantiisoli sp. nov., belonging to the class Ktedonobacteria.</title>
        <authorList>
            <person name="Yabe S."/>
            <person name="Zheng Y."/>
            <person name="Wang C.M."/>
            <person name="Sakai Y."/>
            <person name="Abe K."/>
            <person name="Yokota A."/>
            <person name="Donadio S."/>
            <person name="Cavaletti L."/>
            <person name="Monciardini P."/>
        </authorList>
    </citation>
    <scope>NUCLEOTIDE SEQUENCE [LARGE SCALE GENOMIC DNA]</scope>
    <source>
        <strain evidence="7 8">SOSP1-9</strain>
    </source>
</reference>
<proteinExistence type="inferred from homology"/>
<dbReference type="Proteomes" id="UP000635565">
    <property type="component" value="Unassembled WGS sequence"/>
</dbReference>
<feature type="binding site" evidence="4">
    <location>
        <position position="207"/>
    </location>
    <ligand>
        <name>pyridoxal 5'-phosphate</name>
        <dbReference type="ChEBI" id="CHEBI:597326"/>
    </ligand>
</feature>
<comment type="cofactor">
    <cofactor evidence="4 6">
        <name>pyridoxal 5'-phosphate</name>
        <dbReference type="ChEBI" id="CHEBI:597326"/>
    </cofactor>
</comment>
<dbReference type="Gene3D" id="3.40.640.10">
    <property type="entry name" value="Type I PLP-dependent aspartate aminotransferase-like (Major domain)"/>
    <property type="match status" value="1"/>
</dbReference>
<dbReference type="RefSeq" id="WP_201366379.1">
    <property type="nucleotide sequence ID" value="NZ_BNJJ01000028.1"/>
</dbReference>
<organism evidence="7 8">
    <name type="scientific">Dictyobacter formicarum</name>
    <dbReference type="NCBI Taxonomy" id="2778368"/>
    <lineage>
        <taxon>Bacteria</taxon>
        <taxon>Bacillati</taxon>
        <taxon>Chloroflexota</taxon>
        <taxon>Ktedonobacteria</taxon>
        <taxon>Ktedonobacterales</taxon>
        <taxon>Dictyobacteraceae</taxon>
        <taxon>Dictyobacter</taxon>
    </lineage>
</organism>
<name>A0ABQ3VSP1_9CHLR</name>
<sequence>MTVSNDLAYAEELDAQDTCAHFRERFLIEDDDLIYMDGNSLGRLPYATVDQSADLVRQQWGSRLIRSWNEGWFTAPERIGAKIASLIGAQADEVIVADSTSVNLFKLVVAALRFQVGRSQIVTDDLNFPSDLYILQGAIDMLDKQHQLQVVPSVDGIDGPVADLRARLDEQTALLTLSHTVFKSGYMYDMAALTSAAHDAGALVLWDLSHSVGAVPVDLNAANVDLAIGCTYKYLNGGPGAPAFLYIRRDLQERLINPLTGWMGQQNLFGFDLKYQPAPGLRRFLTGTPPVVSLSLIEPGVDLLREAGIEQLRAKSLRQSSYLIDLWEAELEPLGFTLKSPREQAYRGSHISLGHAEGLRIDLALINDMHVLPDFRAPDNIRLGITPLYTTYRDIHQTVQRLKHIVVERLYERYPTEAPIVT</sequence>
<comment type="catalytic activity">
    <reaction evidence="6">
        <text>3-hydroxy-L-kynurenine + H2O = 3-hydroxyanthranilate + L-alanine + H(+)</text>
        <dbReference type="Rhea" id="RHEA:25143"/>
        <dbReference type="ChEBI" id="CHEBI:15377"/>
        <dbReference type="ChEBI" id="CHEBI:15378"/>
        <dbReference type="ChEBI" id="CHEBI:36559"/>
        <dbReference type="ChEBI" id="CHEBI:57972"/>
        <dbReference type="ChEBI" id="CHEBI:58125"/>
        <dbReference type="EC" id="3.7.1.3"/>
    </reaction>
</comment>
<comment type="caution">
    <text evidence="4">Lacks conserved residue(s) required for the propagation of feature annotation.</text>
</comment>
<comment type="caution">
    <text evidence="7">The sequence shown here is derived from an EMBL/GenBank/DDBJ whole genome shotgun (WGS) entry which is preliminary data.</text>
</comment>
<feature type="binding site" evidence="4">
    <location>
        <begin position="128"/>
        <end position="131"/>
    </location>
    <ligand>
        <name>pyridoxal 5'-phosphate</name>
        <dbReference type="ChEBI" id="CHEBI:597326"/>
    </ligand>
</feature>
<evidence type="ECO:0000256" key="3">
    <source>
        <dbReference type="ARBA" id="ARBA00022898"/>
    </source>
</evidence>
<evidence type="ECO:0000256" key="2">
    <source>
        <dbReference type="ARBA" id="ARBA00022801"/>
    </source>
</evidence>
<dbReference type="InterPro" id="IPR010111">
    <property type="entry name" value="Kynureninase"/>
</dbReference>
<comment type="subunit">
    <text evidence="4 6">Homodimer.</text>
</comment>
<comment type="pathway">
    <text evidence="4 6">Amino-acid degradation; L-kynurenine degradation; L-alanine and anthranilate from L-kynurenine: step 1/1.</text>
</comment>
<dbReference type="Gene3D" id="3.90.1150.10">
    <property type="entry name" value="Aspartate Aminotransferase, domain 1"/>
    <property type="match status" value="1"/>
</dbReference>
<dbReference type="NCBIfam" id="TIGR01814">
    <property type="entry name" value="kynureninase"/>
    <property type="match status" value="1"/>
</dbReference>
<comment type="catalytic activity">
    <reaction evidence="4 6">
        <text>L-kynurenine + H2O = anthranilate + L-alanine + H(+)</text>
        <dbReference type="Rhea" id="RHEA:16813"/>
        <dbReference type="ChEBI" id="CHEBI:15377"/>
        <dbReference type="ChEBI" id="CHEBI:15378"/>
        <dbReference type="ChEBI" id="CHEBI:16567"/>
        <dbReference type="ChEBI" id="CHEBI:57959"/>
        <dbReference type="ChEBI" id="CHEBI:57972"/>
        <dbReference type="EC" id="3.7.1.3"/>
    </reaction>
</comment>
<keyword evidence="2 4" id="KW-0378">Hydrolase</keyword>
<dbReference type="InterPro" id="IPR015422">
    <property type="entry name" value="PyrdxlP-dep_Trfase_small"/>
</dbReference>
<evidence type="ECO:0000256" key="5">
    <source>
        <dbReference type="NCBIfam" id="TIGR01814"/>
    </source>
</evidence>
<comment type="function">
    <text evidence="4 6">Catalyzes the cleavage of L-kynurenine (L-Kyn) and L-3-hydroxykynurenine (L-3OHKyn) into anthranilic acid (AA) and 3-hydroxyanthranilic acid (3-OHAA), respectively.</text>
</comment>
<accession>A0ABQ3VSP1</accession>
<protein>
    <recommendedName>
        <fullName evidence="4 5">Kynureninase</fullName>
        <ecNumber evidence="4 5">3.7.1.3</ecNumber>
    </recommendedName>
    <alternativeName>
        <fullName evidence="4">L-kynurenine hydrolase</fullName>
    </alternativeName>
</protein>
<dbReference type="SUPFAM" id="SSF53383">
    <property type="entry name" value="PLP-dependent transferases"/>
    <property type="match status" value="1"/>
</dbReference>
<dbReference type="EC" id="3.7.1.3" evidence="4 5"/>
<dbReference type="Pfam" id="PF22580">
    <property type="entry name" value="KYNU_C"/>
    <property type="match status" value="1"/>
</dbReference>
<evidence type="ECO:0000313" key="7">
    <source>
        <dbReference type="EMBL" id="GHO88830.1"/>
    </source>
</evidence>
<comment type="pathway">
    <text evidence="4 6">Cofactor biosynthesis; NAD(+) biosynthesis; quinolinate from L-kynurenine: step 2/3.</text>
</comment>
<feature type="binding site" evidence="4">
    <location>
        <position position="100"/>
    </location>
    <ligand>
        <name>pyridoxal 5'-phosphate</name>
        <dbReference type="ChEBI" id="CHEBI:597326"/>
    </ligand>
</feature>
<feature type="modified residue" description="N6-(pyridoxal phosphate)lysine" evidence="4">
    <location>
        <position position="233"/>
    </location>
</feature>
<feature type="binding site" evidence="4">
    <location>
        <position position="101"/>
    </location>
    <ligand>
        <name>pyridoxal 5'-phosphate</name>
        <dbReference type="ChEBI" id="CHEBI:597326"/>
    </ligand>
</feature>
<gene>
    <name evidence="4 7" type="primary">kynU</name>
    <name evidence="7" type="ORF">KSZ_68360</name>
</gene>
<keyword evidence="1 4" id="KW-0662">Pyridine nucleotide biosynthesis</keyword>
<dbReference type="EMBL" id="BNJJ01000028">
    <property type="protein sequence ID" value="GHO88830.1"/>
    <property type="molecule type" value="Genomic_DNA"/>
</dbReference>
<evidence type="ECO:0000313" key="8">
    <source>
        <dbReference type="Proteomes" id="UP000635565"/>
    </source>
</evidence>
<keyword evidence="8" id="KW-1185">Reference proteome</keyword>
<evidence type="ECO:0000256" key="4">
    <source>
        <dbReference type="HAMAP-Rule" id="MF_01970"/>
    </source>
</evidence>
<evidence type="ECO:0000256" key="6">
    <source>
        <dbReference type="PIRNR" id="PIRNR038800"/>
    </source>
</evidence>
<evidence type="ECO:0000256" key="1">
    <source>
        <dbReference type="ARBA" id="ARBA00022642"/>
    </source>
</evidence>
<feature type="binding site" evidence="4">
    <location>
        <position position="262"/>
    </location>
    <ligand>
        <name>pyridoxal 5'-phosphate</name>
        <dbReference type="ChEBI" id="CHEBI:597326"/>
    </ligand>
</feature>
<feature type="binding site" evidence="4">
    <location>
        <position position="288"/>
    </location>
    <ligand>
        <name>pyridoxal 5'-phosphate</name>
        <dbReference type="ChEBI" id="CHEBI:597326"/>
    </ligand>
</feature>
<feature type="binding site" evidence="4">
    <location>
        <position position="210"/>
    </location>
    <ligand>
        <name>pyridoxal 5'-phosphate</name>
        <dbReference type="ChEBI" id="CHEBI:597326"/>
    </ligand>
</feature>
<dbReference type="HAMAP" id="MF_01970">
    <property type="entry name" value="Kynureninase"/>
    <property type="match status" value="1"/>
</dbReference>
<feature type="binding site" evidence="4">
    <location>
        <position position="232"/>
    </location>
    <ligand>
        <name>pyridoxal 5'-phosphate</name>
        <dbReference type="ChEBI" id="CHEBI:597326"/>
    </ligand>
</feature>
<dbReference type="PANTHER" id="PTHR14084">
    <property type="entry name" value="KYNURENINASE"/>
    <property type="match status" value="1"/>
</dbReference>
<dbReference type="InterPro" id="IPR015424">
    <property type="entry name" value="PyrdxlP-dep_Trfase"/>
</dbReference>
<comment type="similarity">
    <text evidence="4 6">Belongs to the kynureninase family.</text>
</comment>
<dbReference type="InterPro" id="IPR015421">
    <property type="entry name" value="PyrdxlP-dep_Trfase_major"/>
</dbReference>
<dbReference type="PANTHER" id="PTHR14084:SF0">
    <property type="entry name" value="KYNURENINASE"/>
    <property type="match status" value="1"/>
</dbReference>
<keyword evidence="3 4" id="KW-0663">Pyridoxal phosphate</keyword>